<protein>
    <submittedName>
        <fullName evidence="3">AsmA family protein</fullName>
    </submittedName>
</protein>
<reference evidence="3 4" key="1">
    <citation type="submission" date="2020-03" db="EMBL/GenBank/DDBJ databases">
        <title>Salinimicrobium sp. nov, isolated from SCS.</title>
        <authorList>
            <person name="Cao W.R."/>
        </authorList>
    </citation>
    <scope>NUCLEOTIDE SEQUENCE [LARGE SCALE GENOMIC DNA]</scope>
    <source>
        <strain evidence="4">J15B91</strain>
    </source>
</reference>
<dbReference type="RefSeq" id="WP_168138677.1">
    <property type="nucleotide sequence ID" value="NZ_JAAVJR010000006.1"/>
</dbReference>
<dbReference type="Pfam" id="PF05170">
    <property type="entry name" value="AsmA"/>
    <property type="match status" value="1"/>
</dbReference>
<keyword evidence="4" id="KW-1185">Reference proteome</keyword>
<dbReference type="InterPro" id="IPR007844">
    <property type="entry name" value="AsmA"/>
</dbReference>
<evidence type="ECO:0000313" key="3">
    <source>
        <dbReference type="EMBL" id="NJW53572.1"/>
    </source>
</evidence>
<dbReference type="EMBL" id="JAAVJR010000006">
    <property type="protein sequence ID" value="NJW53572.1"/>
    <property type="molecule type" value="Genomic_DNA"/>
</dbReference>
<feature type="compositionally biased region" description="Basic and acidic residues" evidence="1">
    <location>
        <begin position="848"/>
        <end position="860"/>
    </location>
</feature>
<dbReference type="PANTHER" id="PTHR30441:SF8">
    <property type="entry name" value="DUF748 DOMAIN-CONTAINING PROTEIN"/>
    <property type="match status" value="1"/>
</dbReference>
<sequence length="882" mass="97303">MKKFLKITGIVLGVILLLLFLAPFLFEKQLKALVQDTLNKNLNAEVAFNDIDLSIFRNFPDATLGIEGLSVINKAPFAGDTLAISEEVILQMSVKQLFKSGDEPKKIDVIKINNTWLNIKVDSLGNNNYDIAIQQNAPVTDTTSSTGFSFDVEHYEIKNSRVDYHDEGAKLKLAVEDLNHSGTGDFSARTSTLSTFSTALVSLEMDSVNYLRRNKVQLEADFEMDLEQMRYTFLENEALINQLPLTFDGYVQVNENNNEIDLRFKTPTSSFKNFLAVIPEEYSKNIESVETSGDFVVDGFLKGIIDDTYIPKMQINISSNNAAFKYPDLPKAVQDITIAAVINNETGLAEDTYVNIDQLNFRIDQDVFRANGSLRNITENMLVNMALQGTINLENLTRAYPLDLEQDLNGIVTADLTTSFDMNSVETEQYQNVKSSGTATIRNFSYRSPEIPNEIRLATAQVKFNPATVTLENFAATTGKTDMLVTGTIQNLMGYLFTDQKLKGNFKVQSNTFAVNDFMVKETANNDPSEGSSTPAVTTGEEAIKIPSFLDATLDFSANKVFYDNLVLENTTGNLKIANEAATLTNFSSTIFGGNILINGLVSTAQETPNFAMQLNLKTIDIARAFNDMELLRNLAPIAKALQGTLTTNIDLRGNLNDDLTPQLQTLAGNALAEIIGAKVNPGQTPLLTQLDQRLNFIDLNDLNLKDLETKLIFNNGQVEVQPFDFNIKGIKGRASGSHGFDMDMNYQVAMEIPAKYLGSQLGSTLARLSAQDQENLTVALPVNIKGNFSNPSINVNVQQAVNNLTQNIISTQKDQLKEKGRDVLSEIITGSKRDTTTSTNSTQQDSIAKKKPNEAVKETAKDILGGILDGARKKKDTTNQQ</sequence>
<feature type="region of interest" description="Disordered" evidence="1">
    <location>
        <begin position="831"/>
        <end position="860"/>
    </location>
</feature>
<feature type="domain" description="AsmA" evidence="2">
    <location>
        <begin position="1"/>
        <end position="229"/>
    </location>
</feature>
<accession>A0ABX1D0I0</accession>
<organism evidence="3 4">
    <name type="scientific">Salinimicrobium oceani</name>
    <dbReference type="NCBI Taxonomy" id="2722702"/>
    <lineage>
        <taxon>Bacteria</taxon>
        <taxon>Pseudomonadati</taxon>
        <taxon>Bacteroidota</taxon>
        <taxon>Flavobacteriia</taxon>
        <taxon>Flavobacteriales</taxon>
        <taxon>Flavobacteriaceae</taxon>
        <taxon>Salinimicrobium</taxon>
    </lineage>
</organism>
<dbReference type="Proteomes" id="UP000703674">
    <property type="component" value="Unassembled WGS sequence"/>
</dbReference>
<dbReference type="InterPro" id="IPR052894">
    <property type="entry name" value="AsmA-related"/>
</dbReference>
<proteinExistence type="predicted"/>
<dbReference type="PANTHER" id="PTHR30441">
    <property type="entry name" value="DUF748 DOMAIN-CONTAINING PROTEIN"/>
    <property type="match status" value="1"/>
</dbReference>
<name>A0ABX1D0I0_9FLAO</name>
<gene>
    <name evidence="3" type="ORF">HC175_11640</name>
</gene>
<evidence type="ECO:0000259" key="2">
    <source>
        <dbReference type="Pfam" id="PF05170"/>
    </source>
</evidence>
<feature type="compositionally biased region" description="Low complexity" evidence="1">
    <location>
        <begin position="837"/>
        <end position="847"/>
    </location>
</feature>
<comment type="caution">
    <text evidence="3">The sequence shown here is derived from an EMBL/GenBank/DDBJ whole genome shotgun (WGS) entry which is preliminary data.</text>
</comment>
<evidence type="ECO:0000256" key="1">
    <source>
        <dbReference type="SAM" id="MobiDB-lite"/>
    </source>
</evidence>
<evidence type="ECO:0000313" key="4">
    <source>
        <dbReference type="Proteomes" id="UP000703674"/>
    </source>
</evidence>